<name>M1DKG3_SOLTU</name>
<evidence type="ECO:0008006" key="4">
    <source>
        <dbReference type="Google" id="ProtNLM"/>
    </source>
</evidence>
<evidence type="ECO:0000313" key="3">
    <source>
        <dbReference type="Proteomes" id="UP000011115"/>
    </source>
</evidence>
<feature type="region of interest" description="Disordered" evidence="1">
    <location>
        <begin position="74"/>
        <end position="114"/>
    </location>
</feature>
<organism evidence="2 3">
    <name type="scientific">Solanum tuberosum</name>
    <name type="common">Potato</name>
    <dbReference type="NCBI Taxonomy" id="4113"/>
    <lineage>
        <taxon>Eukaryota</taxon>
        <taxon>Viridiplantae</taxon>
        <taxon>Streptophyta</taxon>
        <taxon>Embryophyta</taxon>
        <taxon>Tracheophyta</taxon>
        <taxon>Spermatophyta</taxon>
        <taxon>Magnoliopsida</taxon>
        <taxon>eudicotyledons</taxon>
        <taxon>Gunneridae</taxon>
        <taxon>Pentapetalae</taxon>
        <taxon>asterids</taxon>
        <taxon>lamiids</taxon>
        <taxon>Solanales</taxon>
        <taxon>Solanaceae</taxon>
        <taxon>Solanoideae</taxon>
        <taxon>Solaneae</taxon>
        <taxon>Solanum</taxon>
    </lineage>
</organism>
<keyword evidence="3" id="KW-1185">Reference proteome</keyword>
<dbReference type="AlphaFoldDB" id="M1DKG3"/>
<evidence type="ECO:0000313" key="2">
    <source>
        <dbReference type="EnsemblPlants" id="PGSC0003DMT400090472"/>
    </source>
</evidence>
<dbReference type="InParanoid" id="M1DKG3"/>
<dbReference type="Proteomes" id="UP000011115">
    <property type="component" value="Unassembled WGS sequence"/>
</dbReference>
<dbReference type="PaxDb" id="4113-PGSC0003DMT400090472"/>
<accession>M1DKG3</accession>
<evidence type="ECO:0000256" key="1">
    <source>
        <dbReference type="SAM" id="MobiDB-lite"/>
    </source>
</evidence>
<protein>
    <recommendedName>
        <fullName evidence="4">Polyprotein protein</fullName>
    </recommendedName>
</protein>
<dbReference type="HOGENOM" id="CLU_029307_11_1_1"/>
<proteinExistence type="predicted"/>
<reference evidence="3" key="1">
    <citation type="journal article" date="2011" name="Nature">
        <title>Genome sequence and analysis of the tuber crop potato.</title>
        <authorList>
            <consortium name="The Potato Genome Sequencing Consortium"/>
        </authorList>
    </citation>
    <scope>NUCLEOTIDE SEQUENCE [LARGE SCALE GENOMIC DNA]</scope>
    <source>
        <strain evidence="3">cv. DM1-3 516 R44</strain>
    </source>
</reference>
<dbReference type="EnsemblPlants" id="PGSC0003DMT400090472">
    <property type="protein sequence ID" value="PGSC0003DMT400090472"/>
    <property type="gene ID" value="PGSC0003DMG400040043"/>
</dbReference>
<reference evidence="2" key="2">
    <citation type="submission" date="2015-06" db="UniProtKB">
        <authorList>
            <consortium name="EnsemblPlants"/>
        </authorList>
    </citation>
    <scope>IDENTIFICATION</scope>
    <source>
        <strain evidence="2">DM1-3 516 R44</strain>
    </source>
</reference>
<sequence length="114" mass="11879">MSMIFGMVKIPDVPDMPPATTGDEIRVEEAADLESEGKTDEEMLVVAEKASYEGLTETQKAMVDAVVQDSLVDRPLAAPSGSGTAIPSELTPGTDAQVQIDAPGTDAQTNGVTE</sequence>
<dbReference type="Gramene" id="PGSC0003DMT400090472">
    <property type="protein sequence ID" value="PGSC0003DMT400090472"/>
    <property type="gene ID" value="PGSC0003DMG400040043"/>
</dbReference>